<comment type="subcellular location">
    <subcellularLocation>
        <location evidence="1">Cytoplasm</location>
        <location evidence="1">Cytoskeleton</location>
        <location evidence="1">Microtubule organizing center</location>
        <location evidence="1">Centrosome</location>
        <location evidence="1">Centriole</location>
    </subcellularLocation>
</comment>
<evidence type="ECO:0000256" key="4">
    <source>
        <dbReference type="ARBA" id="ARBA00022618"/>
    </source>
</evidence>
<keyword evidence="7 13" id="KW-0175">Coiled coil</keyword>
<proteinExistence type="inferred from homology"/>
<comment type="similarity">
    <text evidence="11">Belongs to the LRRCC1 family.</text>
</comment>
<evidence type="ECO:0000256" key="6">
    <source>
        <dbReference type="ARBA" id="ARBA00022776"/>
    </source>
</evidence>
<feature type="compositionally biased region" description="Polar residues" evidence="14">
    <location>
        <begin position="317"/>
        <end position="327"/>
    </location>
</feature>
<comment type="function">
    <text evidence="10">Required for the organization of the mitotic spindle. Maintains the structural integrity of centrosomes during mitosis.</text>
</comment>
<dbReference type="EMBL" id="MRZV01000104">
    <property type="protein sequence ID" value="PIK58736.1"/>
    <property type="molecule type" value="Genomic_DNA"/>
</dbReference>
<protein>
    <recommendedName>
        <fullName evidence="12">Leucine-rich repeat and coiled-coil domain-containing protein 1</fullName>
    </recommendedName>
</protein>
<evidence type="ECO:0000256" key="10">
    <source>
        <dbReference type="ARBA" id="ARBA00054059"/>
    </source>
</evidence>
<dbReference type="STRING" id="307972.A0A2G8LEN2"/>
<gene>
    <name evidence="15" type="ORF">BSL78_04356</name>
</gene>
<feature type="compositionally biased region" description="Basic residues" evidence="14">
    <location>
        <begin position="298"/>
        <end position="315"/>
    </location>
</feature>
<feature type="compositionally biased region" description="Basic and acidic residues" evidence="14">
    <location>
        <begin position="334"/>
        <end position="347"/>
    </location>
</feature>
<evidence type="ECO:0000256" key="9">
    <source>
        <dbReference type="ARBA" id="ARBA00023306"/>
    </source>
</evidence>
<dbReference type="InterPro" id="IPR001611">
    <property type="entry name" value="Leu-rich_rpt"/>
</dbReference>
<keyword evidence="6" id="KW-0498">Mitosis</keyword>
<reference evidence="15 16" key="1">
    <citation type="journal article" date="2017" name="PLoS Biol.">
        <title>The sea cucumber genome provides insights into morphological evolution and visceral regeneration.</title>
        <authorList>
            <person name="Zhang X."/>
            <person name="Sun L."/>
            <person name="Yuan J."/>
            <person name="Sun Y."/>
            <person name="Gao Y."/>
            <person name="Zhang L."/>
            <person name="Li S."/>
            <person name="Dai H."/>
            <person name="Hamel J.F."/>
            <person name="Liu C."/>
            <person name="Yu Y."/>
            <person name="Liu S."/>
            <person name="Lin W."/>
            <person name="Guo K."/>
            <person name="Jin S."/>
            <person name="Xu P."/>
            <person name="Storey K.B."/>
            <person name="Huan P."/>
            <person name="Zhang T."/>
            <person name="Zhou Y."/>
            <person name="Zhang J."/>
            <person name="Lin C."/>
            <person name="Li X."/>
            <person name="Xing L."/>
            <person name="Huo D."/>
            <person name="Sun M."/>
            <person name="Wang L."/>
            <person name="Mercier A."/>
            <person name="Li F."/>
            <person name="Yang H."/>
            <person name="Xiang J."/>
        </authorList>
    </citation>
    <scope>NUCLEOTIDE SEQUENCE [LARGE SCALE GENOMIC DNA]</scope>
    <source>
        <strain evidence="15">Shaxun</strain>
        <tissue evidence="15">Muscle</tissue>
    </source>
</reference>
<feature type="coiled-coil region" evidence="13">
    <location>
        <begin position="411"/>
        <end position="473"/>
    </location>
</feature>
<evidence type="ECO:0000256" key="7">
    <source>
        <dbReference type="ARBA" id="ARBA00023054"/>
    </source>
</evidence>
<evidence type="ECO:0000256" key="13">
    <source>
        <dbReference type="SAM" id="Coils"/>
    </source>
</evidence>
<dbReference type="PANTHER" id="PTHR15454">
    <property type="entry name" value="NISCHARIN RELATED"/>
    <property type="match status" value="1"/>
</dbReference>
<evidence type="ECO:0000256" key="1">
    <source>
        <dbReference type="ARBA" id="ARBA00004114"/>
    </source>
</evidence>
<dbReference type="InterPro" id="IPR032675">
    <property type="entry name" value="LRR_dom_sf"/>
</dbReference>
<evidence type="ECO:0000256" key="2">
    <source>
        <dbReference type="ARBA" id="ARBA00022490"/>
    </source>
</evidence>
<evidence type="ECO:0000256" key="12">
    <source>
        <dbReference type="ARBA" id="ARBA00067351"/>
    </source>
</evidence>
<feature type="compositionally biased region" description="Basic and acidic residues" evidence="14">
    <location>
        <begin position="204"/>
        <end position="224"/>
    </location>
</feature>
<dbReference type="GO" id="GO:0005737">
    <property type="term" value="C:cytoplasm"/>
    <property type="evidence" value="ECO:0007669"/>
    <property type="project" value="TreeGrafter"/>
</dbReference>
<sequence>MAGLVGLVALRTLNLSCNLINVVENLQDLQSLMHLNLSYNQISEAKGLRKLWGPSYQLRSLELQGNNLTSVEDLIQSLRGLQCLEELTLEKDGSSNPVCQMYGYRTALFNALPQLKILDGRDRRGQIITKEISLNDIPGLEHYLEFLVSSDANDSTSQERSLQLITPKIDSLLEKFRKGALRSDDQTTSNPTTNSEQEVFSSRAEVRDGITTRPEKMKSAKDHENRILELEKKLSDMLERRPTTQLSIPINEDGQVSEVEQKSKVIGRRGQQTKAAKRDTEPTDESEQSDTSHQQMPGKRKLKRKSSLKKGRVHKQVPSSASCNSLQRIPGQRTEGRSFTAERKTKSTVEQDSEKLIFLQELDQERVRRWKAEQAAIKLADRIKVLQTQASEEQEIQSVAVHATSRIKEVLMREKDHRMKMEEERNALKRQVETLVGKLEEVVGAIEGKDKALEAMEITAKRMESERLQQQAMRNEMKHFYKLDSRELQEVVNQQVAREKESHQKEILLKQEKIGDLSRQYADLEDEFRLALRLEEDRYQKVYDAYETLRHESSTIKDGIEVATSKERRASALVNELTTMVKEQKGRLNELSRSKQEMATKTREQVQSLDTQLEEARKKLLYLEAIGKEKIRLQTQLVAQESVIEGLKAERKLWGQELAQQGSSLAQDRGRLEAKIEALTAEVASLKKQQQADNEGLKIKTKVIDDQTDTIRKLKEAVSERDDQIKKVRKESLEIQRSLEDTINEEQTAGQDLREQVEHLEQRKDALKEQVQELQMELDESQRSYRALDRKWKDKEILSVSWRSRACKERMRTMDNAFRKQMETAQRGYDEAMEILRQEREAEVEEANQKVIQVEEEMRQVLFESANQKKAMEDKLKRVTQVFSDLQQDLG</sequence>
<dbReference type="Gene3D" id="3.80.10.10">
    <property type="entry name" value="Ribonuclease Inhibitor"/>
    <property type="match status" value="1"/>
</dbReference>
<keyword evidence="5" id="KW-0677">Repeat</keyword>
<evidence type="ECO:0000313" key="15">
    <source>
        <dbReference type="EMBL" id="PIK58736.1"/>
    </source>
</evidence>
<feature type="compositionally biased region" description="Polar residues" evidence="14">
    <location>
        <begin position="186"/>
        <end position="200"/>
    </location>
</feature>
<dbReference type="GO" id="GO:0051301">
    <property type="term" value="P:cell division"/>
    <property type="evidence" value="ECO:0007669"/>
    <property type="project" value="UniProtKB-KW"/>
</dbReference>
<feature type="region of interest" description="Disordered" evidence="14">
    <location>
        <begin position="240"/>
        <end position="347"/>
    </location>
</feature>
<dbReference type="PANTHER" id="PTHR15454:SF34">
    <property type="entry name" value="LEUCINE-RICH REPEAT AND COILED-COIL DOMAIN-CONTAINING PROTEIN 1"/>
    <property type="match status" value="1"/>
</dbReference>
<dbReference type="GO" id="GO:0005814">
    <property type="term" value="C:centriole"/>
    <property type="evidence" value="ECO:0007669"/>
    <property type="project" value="UniProtKB-SubCell"/>
</dbReference>
<keyword evidence="2" id="KW-0963">Cytoplasm</keyword>
<evidence type="ECO:0000313" key="16">
    <source>
        <dbReference type="Proteomes" id="UP000230750"/>
    </source>
</evidence>
<feature type="coiled-coil region" evidence="13">
    <location>
        <begin position="837"/>
        <end position="889"/>
    </location>
</feature>
<feature type="region of interest" description="Disordered" evidence="14">
    <location>
        <begin position="180"/>
        <end position="224"/>
    </location>
</feature>
<comment type="caution">
    <text evidence="15">The sequence shown here is derived from an EMBL/GenBank/DDBJ whole genome shotgun (WGS) entry which is preliminary data.</text>
</comment>
<evidence type="ECO:0000256" key="3">
    <source>
        <dbReference type="ARBA" id="ARBA00022614"/>
    </source>
</evidence>
<dbReference type="PROSITE" id="PS51450">
    <property type="entry name" value="LRR"/>
    <property type="match status" value="3"/>
</dbReference>
<keyword evidence="4" id="KW-0132">Cell division</keyword>
<keyword evidence="8" id="KW-0206">Cytoskeleton</keyword>
<feature type="coiled-coil region" evidence="13">
    <location>
        <begin position="574"/>
        <end position="619"/>
    </location>
</feature>
<evidence type="ECO:0000256" key="14">
    <source>
        <dbReference type="SAM" id="MobiDB-lite"/>
    </source>
</evidence>
<dbReference type="SUPFAM" id="SSF52058">
    <property type="entry name" value="L domain-like"/>
    <property type="match status" value="1"/>
</dbReference>
<dbReference type="OrthoDB" id="7451790at2759"/>
<dbReference type="Proteomes" id="UP000230750">
    <property type="component" value="Unassembled WGS sequence"/>
</dbReference>
<dbReference type="AlphaFoldDB" id="A0A2G8LEN2"/>
<accession>A0A2G8LEN2</accession>
<evidence type="ECO:0000256" key="8">
    <source>
        <dbReference type="ARBA" id="ARBA00023212"/>
    </source>
</evidence>
<evidence type="ECO:0000256" key="5">
    <source>
        <dbReference type="ARBA" id="ARBA00022737"/>
    </source>
</evidence>
<feature type="coiled-coil region" evidence="13">
    <location>
        <begin position="669"/>
        <end position="791"/>
    </location>
</feature>
<name>A0A2G8LEN2_STIJA</name>
<keyword evidence="9" id="KW-0131">Cell cycle</keyword>
<organism evidence="15 16">
    <name type="scientific">Stichopus japonicus</name>
    <name type="common">Sea cucumber</name>
    <dbReference type="NCBI Taxonomy" id="307972"/>
    <lineage>
        <taxon>Eukaryota</taxon>
        <taxon>Metazoa</taxon>
        <taxon>Echinodermata</taxon>
        <taxon>Eleutherozoa</taxon>
        <taxon>Echinozoa</taxon>
        <taxon>Holothuroidea</taxon>
        <taxon>Aspidochirotacea</taxon>
        <taxon>Aspidochirotida</taxon>
        <taxon>Stichopodidae</taxon>
        <taxon>Apostichopus</taxon>
    </lineage>
</organism>
<keyword evidence="3" id="KW-0433">Leucine-rich repeat</keyword>
<dbReference type="FunFam" id="3.80.10.10:FF:000148">
    <property type="entry name" value="Leucine rich repeat and coiled-coil centrosomal protein 1"/>
    <property type="match status" value="1"/>
</dbReference>
<keyword evidence="16" id="KW-1185">Reference proteome</keyword>
<evidence type="ECO:0000256" key="11">
    <source>
        <dbReference type="ARBA" id="ARBA00061329"/>
    </source>
</evidence>